<dbReference type="PANTHER" id="PTHR34414">
    <property type="entry name" value="HET DOMAIN-CONTAINING PROTEIN-RELATED"/>
    <property type="match status" value="1"/>
</dbReference>
<dbReference type="eggNOG" id="ENOG502RZMB">
    <property type="taxonomic scope" value="Eukaryota"/>
</dbReference>
<protein>
    <submittedName>
        <fullName evidence="2">Uncharacterized protein</fullName>
    </submittedName>
</protein>
<keyword evidence="1" id="KW-0472">Membrane</keyword>
<dbReference type="PANTHER" id="PTHR34414:SF1">
    <property type="entry name" value="SUBTILISIN-LIKE SERINE PROTEASE"/>
    <property type="match status" value="1"/>
</dbReference>
<feature type="transmembrane region" description="Helical" evidence="1">
    <location>
        <begin position="277"/>
        <end position="298"/>
    </location>
</feature>
<dbReference type="EMBL" id="HF935906">
    <property type="protein sequence ID" value="CCX32675.1"/>
    <property type="molecule type" value="Genomic_DNA"/>
</dbReference>
<feature type="transmembrane region" description="Helical" evidence="1">
    <location>
        <begin position="310"/>
        <end position="343"/>
    </location>
</feature>
<evidence type="ECO:0000313" key="3">
    <source>
        <dbReference type="Proteomes" id="UP000018144"/>
    </source>
</evidence>
<sequence length="386" mass="44504">MPHGKIMCPEINGADNRCNETRIYTPPFDRPTARFTALPTAASGYTVATVTADYDGYKDTASDVHTVSPSTTITPNDEGEKIPGNPIIPPNTKLSDYLTKELSVDRINKIHLDLWWAGRPGNIHTLHAQKMMKRDITISENIELHLVWFDSTIFIKPLPAWILDYDFYQKHICSNEKLYLLANGWLVSYTKLVRYPSDFDIAMELKLLPSGMTWDSWCVLSYKLQKELNDDCTKVNKRYYYGELRLPRLNHIYRFLRGFSVYQNVYRQYDHFFSKNFAWLLLLVVYLSTILSALQVVIGIQDTSEKLMGFSYWVGLLSVALILFFVAVQLLLFIVIFVYHFAATVKNLEKEKMGWKLEPERVKSAILGRQFTSVKRTGPLPKGSRD</sequence>
<dbReference type="Proteomes" id="UP000018144">
    <property type="component" value="Unassembled WGS sequence"/>
</dbReference>
<dbReference type="OMA" id="ERNFAWM"/>
<gene>
    <name evidence="2" type="ORF">PCON_13526</name>
</gene>
<organism evidence="2 3">
    <name type="scientific">Pyronema omphalodes (strain CBS 100304)</name>
    <name type="common">Pyronema confluens</name>
    <dbReference type="NCBI Taxonomy" id="1076935"/>
    <lineage>
        <taxon>Eukaryota</taxon>
        <taxon>Fungi</taxon>
        <taxon>Dikarya</taxon>
        <taxon>Ascomycota</taxon>
        <taxon>Pezizomycotina</taxon>
        <taxon>Pezizomycetes</taxon>
        <taxon>Pezizales</taxon>
        <taxon>Pyronemataceae</taxon>
        <taxon>Pyronema</taxon>
    </lineage>
</organism>
<evidence type="ECO:0000256" key="1">
    <source>
        <dbReference type="SAM" id="Phobius"/>
    </source>
</evidence>
<dbReference type="InterPro" id="IPR046536">
    <property type="entry name" value="DUF6601"/>
</dbReference>
<keyword evidence="3" id="KW-1185">Reference proteome</keyword>
<keyword evidence="1" id="KW-1133">Transmembrane helix</keyword>
<keyword evidence="1" id="KW-0812">Transmembrane</keyword>
<evidence type="ECO:0000313" key="2">
    <source>
        <dbReference type="EMBL" id="CCX32675.1"/>
    </source>
</evidence>
<reference evidence="2 3" key="1">
    <citation type="journal article" date="2013" name="PLoS Genet.">
        <title>The genome and development-dependent transcriptomes of Pyronema confluens: a window into fungal evolution.</title>
        <authorList>
            <person name="Traeger S."/>
            <person name="Altegoer F."/>
            <person name="Freitag M."/>
            <person name="Gabaldon T."/>
            <person name="Kempken F."/>
            <person name="Kumar A."/>
            <person name="Marcet-Houben M."/>
            <person name="Poggeler S."/>
            <person name="Stajich J.E."/>
            <person name="Nowrousian M."/>
        </authorList>
    </citation>
    <scope>NUCLEOTIDE SEQUENCE [LARGE SCALE GENOMIC DNA]</scope>
    <source>
        <strain evidence="3">CBS 100304</strain>
        <tissue evidence="2">Vegetative mycelium</tissue>
    </source>
</reference>
<dbReference type="OrthoDB" id="5086500at2759"/>
<dbReference type="STRING" id="1076935.U4LT85"/>
<dbReference type="Pfam" id="PF20246">
    <property type="entry name" value="DUF6601"/>
    <property type="match status" value="1"/>
</dbReference>
<dbReference type="AlphaFoldDB" id="U4LT85"/>
<accession>U4LT85</accession>
<name>U4LT85_PYROM</name>
<proteinExistence type="predicted"/>